<dbReference type="eggNOG" id="KOG3957">
    <property type="taxonomic scope" value="Eukaryota"/>
</dbReference>
<keyword evidence="2" id="KW-0808">Transferase</keyword>
<dbReference type="STRING" id="667725.A0A0L0G7A9"/>
<protein>
    <recommendedName>
        <fullName evidence="5">CoA-transferase family III</fullName>
    </recommendedName>
</protein>
<evidence type="ECO:0000313" key="4">
    <source>
        <dbReference type="Proteomes" id="UP000054560"/>
    </source>
</evidence>
<dbReference type="GO" id="GO:0005739">
    <property type="term" value="C:mitochondrion"/>
    <property type="evidence" value="ECO:0007669"/>
    <property type="project" value="TreeGrafter"/>
</dbReference>
<evidence type="ECO:0000313" key="3">
    <source>
        <dbReference type="EMBL" id="KNC84088.1"/>
    </source>
</evidence>
<dbReference type="PANTHER" id="PTHR48207">
    <property type="entry name" value="SUCCINATE--HYDROXYMETHYLGLUTARATE COA-TRANSFERASE"/>
    <property type="match status" value="1"/>
</dbReference>
<dbReference type="AlphaFoldDB" id="A0A0L0G7A9"/>
<dbReference type="GO" id="GO:0047369">
    <property type="term" value="F:succinate-hydroxymethylglutarate CoA-transferase activity"/>
    <property type="evidence" value="ECO:0007669"/>
    <property type="project" value="TreeGrafter"/>
</dbReference>
<dbReference type="Pfam" id="PF02515">
    <property type="entry name" value="CoA_transf_3"/>
    <property type="match status" value="1"/>
</dbReference>
<evidence type="ECO:0008006" key="5">
    <source>
        <dbReference type="Google" id="ProtNLM"/>
    </source>
</evidence>
<dbReference type="RefSeq" id="XP_014157990.1">
    <property type="nucleotide sequence ID" value="XM_014302515.1"/>
</dbReference>
<dbReference type="OrthoDB" id="5863171at2759"/>
<accession>A0A0L0G7A9</accession>
<keyword evidence="4" id="KW-1185">Reference proteome</keyword>
<name>A0A0L0G7A9_9EUKA</name>
<dbReference type="InterPro" id="IPR050483">
    <property type="entry name" value="CoA-transferase_III_domain"/>
</dbReference>
<reference evidence="3 4" key="1">
    <citation type="submission" date="2011-02" db="EMBL/GenBank/DDBJ databases">
        <title>The Genome Sequence of Sphaeroforma arctica JP610.</title>
        <authorList>
            <consortium name="The Broad Institute Genome Sequencing Platform"/>
            <person name="Russ C."/>
            <person name="Cuomo C."/>
            <person name="Young S.K."/>
            <person name="Zeng Q."/>
            <person name="Gargeya S."/>
            <person name="Alvarado L."/>
            <person name="Berlin A."/>
            <person name="Chapman S.B."/>
            <person name="Chen Z."/>
            <person name="Freedman E."/>
            <person name="Gellesch M."/>
            <person name="Goldberg J."/>
            <person name="Griggs A."/>
            <person name="Gujja S."/>
            <person name="Heilman E."/>
            <person name="Heiman D."/>
            <person name="Howarth C."/>
            <person name="Mehta T."/>
            <person name="Neiman D."/>
            <person name="Pearson M."/>
            <person name="Roberts A."/>
            <person name="Saif S."/>
            <person name="Shea T."/>
            <person name="Shenoy N."/>
            <person name="Sisk P."/>
            <person name="Stolte C."/>
            <person name="Sykes S."/>
            <person name="White J."/>
            <person name="Yandava C."/>
            <person name="Burger G."/>
            <person name="Gray M.W."/>
            <person name="Holland P.W.H."/>
            <person name="King N."/>
            <person name="Lang F.B.F."/>
            <person name="Roger A.J."/>
            <person name="Ruiz-Trillo I."/>
            <person name="Haas B."/>
            <person name="Nusbaum C."/>
            <person name="Birren B."/>
        </authorList>
    </citation>
    <scope>NUCLEOTIDE SEQUENCE [LARGE SCALE GENOMIC DNA]</scope>
    <source>
        <strain evidence="3 4">JP610</strain>
    </source>
</reference>
<dbReference type="EMBL" id="KQ241789">
    <property type="protein sequence ID" value="KNC84088.1"/>
    <property type="molecule type" value="Genomic_DNA"/>
</dbReference>
<proteinExistence type="inferred from homology"/>
<gene>
    <name evidence="3" type="ORF">SARC_03681</name>
</gene>
<dbReference type="InterPro" id="IPR023606">
    <property type="entry name" value="CoA-Trfase_III_dom_1_sf"/>
</dbReference>
<evidence type="ECO:0000256" key="1">
    <source>
        <dbReference type="ARBA" id="ARBA00008383"/>
    </source>
</evidence>
<comment type="similarity">
    <text evidence="1">Belongs to the CoA-transferase III family.</text>
</comment>
<dbReference type="Proteomes" id="UP000054560">
    <property type="component" value="Unassembled WGS sequence"/>
</dbReference>
<dbReference type="PANTHER" id="PTHR48207:SF3">
    <property type="entry name" value="SUCCINATE--HYDROXYMETHYLGLUTARATE COA-TRANSFERASE"/>
    <property type="match status" value="1"/>
</dbReference>
<organism evidence="3 4">
    <name type="scientific">Sphaeroforma arctica JP610</name>
    <dbReference type="NCBI Taxonomy" id="667725"/>
    <lineage>
        <taxon>Eukaryota</taxon>
        <taxon>Ichthyosporea</taxon>
        <taxon>Ichthyophonida</taxon>
        <taxon>Sphaeroforma</taxon>
    </lineage>
</organism>
<dbReference type="InterPro" id="IPR003673">
    <property type="entry name" value="CoA-Trfase_fam_III"/>
</dbReference>
<dbReference type="SUPFAM" id="SSF89796">
    <property type="entry name" value="CoA-transferase family III (CaiB/BaiF)"/>
    <property type="match status" value="1"/>
</dbReference>
<dbReference type="GeneID" id="25904185"/>
<dbReference type="InterPro" id="IPR044855">
    <property type="entry name" value="CoA-Trfase_III_dom3_sf"/>
</dbReference>
<evidence type="ECO:0000256" key="2">
    <source>
        <dbReference type="ARBA" id="ARBA00022679"/>
    </source>
</evidence>
<sequence length="240" mass="26435">MTGLQAYGAVSSALFALRSKQYKAVRSGDQHQEIRGQHIECSLLETQVSALTHLASNYLLTGQEARRRGTSHASIVPYQAFATSDGYMMIAAMNNKQFKDLCCVLDVSHLLDDHRFNENERRVANRDDLLPQLEARLQTQSTSEWMKVLQGTSVGCAPINSVGQALNDEQVLHLNLIQMLEHPVAGPIKTVGLPVSFSQTPGSVRTAPPLLGEHTSELLSEFLQKTSIEIIDLRDRGVVA</sequence>
<dbReference type="Gene3D" id="3.30.1540.10">
    <property type="entry name" value="formyl-coa transferase, domain 3"/>
    <property type="match status" value="1"/>
</dbReference>
<dbReference type="Gene3D" id="3.40.50.10540">
    <property type="entry name" value="Crotonobetainyl-coa:carnitine coa-transferase, domain 1"/>
    <property type="match status" value="1"/>
</dbReference>